<evidence type="ECO:0008006" key="4">
    <source>
        <dbReference type="Google" id="ProtNLM"/>
    </source>
</evidence>
<feature type="transmembrane region" description="Helical" evidence="1">
    <location>
        <begin position="84"/>
        <end position="105"/>
    </location>
</feature>
<feature type="transmembrane region" description="Helical" evidence="1">
    <location>
        <begin position="59"/>
        <end position="77"/>
    </location>
</feature>
<dbReference type="OrthoDB" id="7993201at2"/>
<feature type="transmembrane region" description="Helical" evidence="1">
    <location>
        <begin position="212"/>
        <end position="235"/>
    </location>
</feature>
<keyword evidence="3" id="KW-1185">Reference proteome</keyword>
<reference evidence="2 3" key="1">
    <citation type="submission" date="2018-09" db="EMBL/GenBank/DDBJ databases">
        <title>Profundibacter amoris BAR1 gen. nov., sp. nov., a new member of the Roseobacter clade isolated at Lokis Castle Vent Field on the Arctic Mid-Oceanic Ridge.</title>
        <authorList>
            <person name="Le Moine Bauer S."/>
            <person name="Sjoeberg A.G."/>
            <person name="L'Haridon S."/>
            <person name="Stokke R."/>
            <person name="Roalkvam I."/>
            <person name="Steen I.H."/>
            <person name="Dahle H."/>
        </authorList>
    </citation>
    <scope>NUCLEOTIDE SEQUENCE [LARGE SCALE GENOMIC DNA]</scope>
    <source>
        <strain evidence="2 3">BAR1</strain>
    </source>
</reference>
<feature type="transmembrane region" description="Helical" evidence="1">
    <location>
        <begin position="255"/>
        <end position="278"/>
    </location>
</feature>
<dbReference type="Proteomes" id="UP000261704">
    <property type="component" value="Chromosome"/>
</dbReference>
<keyword evidence="1" id="KW-0812">Transmembrane</keyword>
<dbReference type="AlphaFoldDB" id="A0A347UI05"/>
<organism evidence="2 3">
    <name type="scientific">Profundibacter amoris</name>
    <dbReference type="NCBI Taxonomy" id="2171755"/>
    <lineage>
        <taxon>Bacteria</taxon>
        <taxon>Pseudomonadati</taxon>
        <taxon>Pseudomonadota</taxon>
        <taxon>Alphaproteobacteria</taxon>
        <taxon>Rhodobacterales</taxon>
        <taxon>Paracoccaceae</taxon>
        <taxon>Profundibacter</taxon>
    </lineage>
</organism>
<accession>A0A347UI05</accession>
<sequence length="541" mass="58932">MSRPNPVVLFGFLVSIIVVLGGLAVLKGGLFIAKHEADTLHLVQIVFRMNMGQWPHLDFMTPLGALAYAPIALFTWLGAGIGHAILYAQIAVAAVLLPAAWWGGVSRFSGWLAYLFGALVMILCVAIAFGTEEQTISISMHYNRWAWAFSFVAIALAVVPPMGRERPLVDGVIIGLCLAALALIKVTYFISFAPAIALALAFRKDWAAMGWALVAGAGVVVIVTLFAGVGFWIAYAQDLIEVSRSKVRPQPGLTISRVILSSAYLGATAMAILGAVLYRQSKEDAGGYALLALLPGFFYVTYQNYGNDPQWLPLLAILFLALRPKQVRYNRWGWDIRKGMEIAAIATFAMAAPSYINMASSPIRQMTFDAEGYEPILMTEGVNSDLRLPHVRARRVDGWVSLASEGAGLDAMEEGADRKELGSLSGQPLPYCKLKLGLPGWTKTIVDDLENAGFAGGNRIFIADIFSSHWLYGDLKPLINGAPWYYGGLPGFDSADFVLVPQCPASPEARKQILDDIMALEGVTVKEIRRTPLYILMDIKR</sequence>
<proteinExistence type="predicted"/>
<gene>
    <name evidence="2" type="ORF">BAR1_11450</name>
</gene>
<keyword evidence="1" id="KW-0472">Membrane</keyword>
<feature type="transmembrane region" description="Helical" evidence="1">
    <location>
        <begin position="111"/>
        <end position="130"/>
    </location>
</feature>
<feature type="transmembrane region" description="Helical" evidence="1">
    <location>
        <begin position="7"/>
        <end position="26"/>
    </location>
</feature>
<evidence type="ECO:0000256" key="1">
    <source>
        <dbReference type="SAM" id="Phobius"/>
    </source>
</evidence>
<dbReference type="KEGG" id="pamo:BAR1_11450"/>
<protein>
    <recommendedName>
        <fullName evidence="4">DUF2029 domain-containing protein</fullName>
    </recommendedName>
</protein>
<name>A0A347UI05_9RHOB</name>
<evidence type="ECO:0000313" key="2">
    <source>
        <dbReference type="EMBL" id="AXX98483.1"/>
    </source>
</evidence>
<dbReference type="RefSeq" id="WP_118943138.1">
    <property type="nucleotide sequence ID" value="NZ_CP032125.1"/>
</dbReference>
<feature type="transmembrane region" description="Helical" evidence="1">
    <location>
        <begin position="172"/>
        <end position="200"/>
    </location>
</feature>
<keyword evidence="1" id="KW-1133">Transmembrane helix</keyword>
<feature type="transmembrane region" description="Helical" evidence="1">
    <location>
        <begin position="285"/>
        <end position="305"/>
    </location>
</feature>
<dbReference type="EMBL" id="CP032125">
    <property type="protein sequence ID" value="AXX98483.1"/>
    <property type="molecule type" value="Genomic_DNA"/>
</dbReference>
<evidence type="ECO:0000313" key="3">
    <source>
        <dbReference type="Proteomes" id="UP000261704"/>
    </source>
</evidence>
<feature type="transmembrane region" description="Helical" evidence="1">
    <location>
        <begin position="142"/>
        <end position="160"/>
    </location>
</feature>